<dbReference type="SMR" id="A2E5P9"/>
<dbReference type="InParanoid" id="A2E5P9"/>
<gene>
    <name evidence="1" type="ORF">TVAG_271520</name>
</gene>
<dbReference type="Proteomes" id="UP000001542">
    <property type="component" value="Unassembled WGS sequence"/>
</dbReference>
<protein>
    <submittedName>
        <fullName evidence="1">Uncharacterized protein</fullName>
    </submittedName>
</protein>
<dbReference type="VEuPathDB" id="TrichDB:TVAGG3_0257510"/>
<dbReference type="KEGG" id="tva:4769938"/>
<sequence>MSNETIKEELNFGFIYGNLTVAVSQITEPDLESRKMGFISLINATEDQEGFENLYLSDIFHKLIESFNEFNLQIIGMVCAAYRHLYSLRPSEGDKYASEIPVDFLLNLQPDPDVIQFFTALVDNSFDDVDYAGMLLANSNFHQSIGSWLENQNEPIYSAALGLLCSFAVVGGGDIDFSIVTPFTDVSYSPNVRALAYYIVSKTSPSDEVISGLFSILEQANLGQDVFQVIADVLEEFPDQCEQYIPSLIDICIQNFNITSTANLLALLERYLTEENITSLINALFAMKMPPVESLAFIFELISSNNIQLQDNQLILLGKFYGTADNKSLMDVLQDMFVAFPDYMVSEDAQQNYANALDRDYVYSIKAFNFVTEKLLQVPVIPDLLDAYQSFVSTNQTKLTKMQAQIDEFMNNHQ</sequence>
<dbReference type="EMBL" id="DS113309">
    <property type="protein sequence ID" value="EAY11969.1"/>
    <property type="molecule type" value="Genomic_DNA"/>
</dbReference>
<reference evidence="1" key="2">
    <citation type="journal article" date="2007" name="Science">
        <title>Draft genome sequence of the sexually transmitted pathogen Trichomonas vaginalis.</title>
        <authorList>
            <person name="Carlton J.M."/>
            <person name="Hirt R.P."/>
            <person name="Silva J.C."/>
            <person name="Delcher A.L."/>
            <person name="Schatz M."/>
            <person name="Zhao Q."/>
            <person name="Wortman J.R."/>
            <person name="Bidwell S.L."/>
            <person name="Alsmark U.C.M."/>
            <person name="Besteiro S."/>
            <person name="Sicheritz-Ponten T."/>
            <person name="Noel C.J."/>
            <person name="Dacks J.B."/>
            <person name="Foster P.G."/>
            <person name="Simillion C."/>
            <person name="Van de Peer Y."/>
            <person name="Miranda-Saavedra D."/>
            <person name="Barton G.J."/>
            <person name="Westrop G.D."/>
            <person name="Mueller S."/>
            <person name="Dessi D."/>
            <person name="Fiori P.L."/>
            <person name="Ren Q."/>
            <person name="Paulsen I."/>
            <person name="Zhang H."/>
            <person name="Bastida-Corcuera F.D."/>
            <person name="Simoes-Barbosa A."/>
            <person name="Brown M.T."/>
            <person name="Hayes R.D."/>
            <person name="Mukherjee M."/>
            <person name="Okumura C.Y."/>
            <person name="Schneider R."/>
            <person name="Smith A.J."/>
            <person name="Vanacova S."/>
            <person name="Villalvazo M."/>
            <person name="Haas B.J."/>
            <person name="Pertea M."/>
            <person name="Feldblyum T.V."/>
            <person name="Utterback T.R."/>
            <person name="Shu C.L."/>
            <person name="Osoegawa K."/>
            <person name="de Jong P.J."/>
            <person name="Hrdy I."/>
            <person name="Horvathova L."/>
            <person name="Zubacova Z."/>
            <person name="Dolezal P."/>
            <person name="Malik S.B."/>
            <person name="Logsdon J.M. Jr."/>
            <person name="Henze K."/>
            <person name="Gupta A."/>
            <person name="Wang C.C."/>
            <person name="Dunne R.L."/>
            <person name="Upcroft J.A."/>
            <person name="Upcroft P."/>
            <person name="White O."/>
            <person name="Salzberg S.L."/>
            <person name="Tang P."/>
            <person name="Chiu C.-H."/>
            <person name="Lee Y.-S."/>
            <person name="Embley T.M."/>
            <person name="Coombs G.H."/>
            <person name="Mottram J.C."/>
            <person name="Tachezy J."/>
            <person name="Fraser-Liggett C.M."/>
            <person name="Johnson P.J."/>
        </authorList>
    </citation>
    <scope>NUCLEOTIDE SEQUENCE [LARGE SCALE GENOMIC DNA]</scope>
    <source>
        <strain evidence="1">G3</strain>
    </source>
</reference>
<keyword evidence="2" id="KW-1185">Reference proteome</keyword>
<evidence type="ECO:0000313" key="1">
    <source>
        <dbReference type="EMBL" id="EAY11969.1"/>
    </source>
</evidence>
<name>A2E5P9_TRIV3</name>
<accession>A2E5P9</accession>
<organism evidence="1 2">
    <name type="scientific">Trichomonas vaginalis (strain ATCC PRA-98 / G3)</name>
    <dbReference type="NCBI Taxonomy" id="412133"/>
    <lineage>
        <taxon>Eukaryota</taxon>
        <taxon>Metamonada</taxon>
        <taxon>Parabasalia</taxon>
        <taxon>Trichomonadida</taxon>
        <taxon>Trichomonadidae</taxon>
        <taxon>Trichomonas</taxon>
    </lineage>
</organism>
<dbReference type="AlphaFoldDB" id="A2E5P9"/>
<dbReference type="VEuPathDB" id="TrichDB:TVAG_271520"/>
<dbReference type="SUPFAM" id="SSF48371">
    <property type="entry name" value="ARM repeat"/>
    <property type="match status" value="1"/>
</dbReference>
<reference evidence="1" key="1">
    <citation type="submission" date="2006-10" db="EMBL/GenBank/DDBJ databases">
        <authorList>
            <person name="Amadeo P."/>
            <person name="Zhao Q."/>
            <person name="Wortman J."/>
            <person name="Fraser-Liggett C."/>
            <person name="Carlton J."/>
        </authorList>
    </citation>
    <scope>NUCLEOTIDE SEQUENCE</scope>
    <source>
        <strain evidence="1">G3</strain>
    </source>
</reference>
<evidence type="ECO:0000313" key="2">
    <source>
        <dbReference type="Proteomes" id="UP000001542"/>
    </source>
</evidence>
<dbReference type="RefSeq" id="XP_001324192.1">
    <property type="nucleotide sequence ID" value="XM_001324157.1"/>
</dbReference>
<dbReference type="InterPro" id="IPR016024">
    <property type="entry name" value="ARM-type_fold"/>
</dbReference>
<proteinExistence type="predicted"/>